<name>A0A9P7B040_9HELO</name>
<proteinExistence type="predicted"/>
<protein>
    <submittedName>
        <fullName evidence="1">Uncharacterized protein</fullName>
    </submittedName>
</protein>
<keyword evidence="2" id="KW-1185">Reference proteome</keyword>
<reference evidence="1" key="1">
    <citation type="submission" date="2019-07" db="EMBL/GenBank/DDBJ databases">
        <title>Hyphodiscus hymeniophilus genome sequencing and assembly.</title>
        <authorList>
            <person name="Kramer G."/>
            <person name="Nodwell J."/>
        </authorList>
    </citation>
    <scope>NUCLEOTIDE SEQUENCE</scope>
    <source>
        <strain evidence="1">ATCC 34498</strain>
    </source>
</reference>
<dbReference type="Proteomes" id="UP000785200">
    <property type="component" value="Unassembled WGS sequence"/>
</dbReference>
<comment type="caution">
    <text evidence="1">The sequence shown here is derived from an EMBL/GenBank/DDBJ whole genome shotgun (WGS) entry which is preliminary data.</text>
</comment>
<dbReference type="EMBL" id="VNKQ01000003">
    <property type="protein sequence ID" value="KAG0651837.1"/>
    <property type="molecule type" value="Genomic_DNA"/>
</dbReference>
<sequence>MPKDAIEYLQSEDLSPEEASMDFQEDSLSSHDDIEIKIPELDKARAFLCTGHLYEGLLRKIHAAATLSPRKGHIIDTIHNTILESLSTSVSLTGHRHKRPELDVVAFNVEWNPRLFFQMQYQGSVIPRIGSVIALTGSAIDAQAMPCRDYIHQSWPGIRDDVLDALQSTLDSQESEHDCILHDNTRFKIKFIGTSTIIEVNGSPLAIADIGEILSWLCAACQSSPHPERLAISTPRIQDITISERCFRIWCRFTSLTKTERTAQGTCWHSLFRNPVIVRGFPILAGDNDERGLEITIDMMALLGEAERATMFDNHLLIKGFSTMFVPVGRIENSVLWHLLFNADNSRMPYREAKKLCPIRATRDQANLSSLASARHFLGWASSINVYTGSNSINYGDIRFTGSNLASAGCVLEKLSLSAGSYIMIGASIMPGKKDKMLSLSTSGPYQCKIHSASQMHVVMYHVETRRAWLINGAEALMHLTRAQVSRKPYNADPRILANFPRTVPSQGSGAALGALNEILMDDYIIYEDSPGPKGRLKDVVLQNWHLLEQMQDYQIEVTGSGMPIRLSDRDRLEGFGFLDIISGKPSIPPRVATLEPSGRGWVDFTRQIAAVTLMARRFGDLILPNGKSNVLCSSWNTVPKGMDYLVARTSQLQEICDERGDAKSKPLELVQGLYWHQGGELFQSCSNVRCTSRCDLGQVLLPKHSIGAKTPDPFHGDLNGAVIFGKSSRIAKWWPRNPKIAPMDTEAECFAEIIDGISHRKFT</sequence>
<evidence type="ECO:0000313" key="2">
    <source>
        <dbReference type="Proteomes" id="UP000785200"/>
    </source>
</evidence>
<dbReference type="AlphaFoldDB" id="A0A9P7B040"/>
<organism evidence="1 2">
    <name type="scientific">Hyphodiscus hymeniophilus</name>
    <dbReference type="NCBI Taxonomy" id="353542"/>
    <lineage>
        <taxon>Eukaryota</taxon>
        <taxon>Fungi</taxon>
        <taxon>Dikarya</taxon>
        <taxon>Ascomycota</taxon>
        <taxon>Pezizomycotina</taxon>
        <taxon>Leotiomycetes</taxon>
        <taxon>Helotiales</taxon>
        <taxon>Hyphodiscaceae</taxon>
        <taxon>Hyphodiscus</taxon>
    </lineage>
</organism>
<evidence type="ECO:0000313" key="1">
    <source>
        <dbReference type="EMBL" id="KAG0651837.1"/>
    </source>
</evidence>
<dbReference type="OrthoDB" id="1658288at2759"/>
<gene>
    <name evidence="1" type="ORF">D0Z07_0865</name>
</gene>
<accession>A0A9P7B040</accession>